<gene>
    <name evidence="1" type="ORF">T03_2810</name>
</gene>
<dbReference type="AlphaFoldDB" id="A0A0V1CQ70"/>
<reference evidence="1 2" key="1">
    <citation type="submission" date="2015-01" db="EMBL/GenBank/DDBJ databases">
        <title>Evolution of Trichinella species and genotypes.</title>
        <authorList>
            <person name="Korhonen P.K."/>
            <person name="Edoardo P."/>
            <person name="Giuseppe L.R."/>
            <person name="Gasser R.B."/>
        </authorList>
    </citation>
    <scope>NUCLEOTIDE SEQUENCE [LARGE SCALE GENOMIC DNA]</scope>
    <source>
        <strain evidence="1">ISS120</strain>
    </source>
</reference>
<protein>
    <submittedName>
        <fullName evidence="1">Uncharacterized protein</fullName>
    </submittedName>
</protein>
<dbReference type="Proteomes" id="UP000054653">
    <property type="component" value="Unassembled WGS sequence"/>
</dbReference>
<sequence>MCVTGGVRTHADICPLDLKSNALTTRPPCCLLPFNEISFVIGCNVFWRWSTMVNTGGVRTHADICPLDLKSNALTTRPPCLLLLSFHSLI</sequence>
<keyword evidence="2" id="KW-1185">Reference proteome</keyword>
<evidence type="ECO:0000313" key="2">
    <source>
        <dbReference type="Proteomes" id="UP000054653"/>
    </source>
</evidence>
<organism evidence="1 2">
    <name type="scientific">Trichinella britovi</name>
    <name type="common">Parasitic roundworm</name>
    <dbReference type="NCBI Taxonomy" id="45882"/>
    <lineage>
        <taxon>Eukaryota</taxon>
        <taxon>Metazoa</taxon>
        <taxon>Ecdysozoa</taxon>
        <taxon>Nematoda</taxon>
        <taxon>Enoplea</taxon>
        <taxon>Dorylaimia</taxon>
        <taxon>Trichinellida</taxon>
        <taxon>Trichinellidae</taxon>
        <taxon>Trichinella</taxon>
    </lineage>
</organism>
<comment type="caution">
    <text evidence="1">The sequence shown here is derived from an EMBL/GenBank/DDBJ whole genome shotgun (WGS) entry which is preliminary data.</text>
</comment>
<evidence type="ECO:0000313" key="1">
    <source>
        <dbReference type="EMBL" id="KRY51445.1"/>
    </source>
</evidence>
<name>A0A0V1CQ70_TRIBR</name>
<proteinExistence type="predicted"/>
<accession>A0A0V1CQ70</accession>
<dbReference type="EMBL" id="JYDI01000125">
    <property type="protein sequence ID" value="KRY51445.1"/>
    <property type="molecule type" value="Genomic_DNA"/>
</dbReference>